<dbReference type="SUPFAM" id="SSF53649">
    <property type="entry name" value="Alkaline phosphatase-like"/>
    <property type="match status" value="1"/>
</dbReference>
<dbReference type="RefSeq" id="WP_089411893.1">
    <property type="nucleotide sequence ID" value="NZ_FZQA01000002.1"/>
</dbReference>
<keyword evidence="5 8" id="KW-0862">Zinc</keyword>
<keyword evidence="10" id="KW-0732">Signal</keyword>
<dbReference type="GO" id="GO:0046872">
    <property type="term" value="F:metal ion binding"/>
    <property type="evidence" value="ECO:0007669"/>
    <property type="project" value="UniProtKB-KW"/>
</dbReference>
<sequence length="495" mass="52050">MIKALFRFRFRPALAAVLAGSTALAACAHIGGDAPDAAGAQTGGRATNVILFVGDGMGVSTVTAIRILEGQMRGEPGEENMLSWETFPHVALSKTYNVNQQVPDSAGTATAMLSGVKTKAGFIGVGPAPARGDCAGALRALLPTLMEQAEAAGLAAGVVTTTRLTHATPAAAFAHVPERDWESDADMPQDALAAGCRDIARQLIEFPYGDGIDVALGGGRANFMPESAADPEYPDRTGKRRDGRDLVAAWLDRPGARYVWNKAQFDALDPVEAGPVLGLFEPSHMQYELDRAEDAAGEPSLAEMTAKAIELLRRKPGGFALLVEGGRIDHAHHAGRAALALHDGVAMAEAVKVADAMTDDADTLIIVTADHSHVLTIAGYPTRGNPILGKVVANDARGEPQNEPARLQDGLPYTTLGYHNGPGAVRSLPRPDISDVDTQHKDYRQQALLPIYSETHAGEDVPVYAKGPGAERVRGVMEQNEIYDALAGALGLGGE</sequence>
<feature type="binding site" evidence="8">
    <location>
        <position position="55"/>
    </location>
    <ligand>
        <name>Mg(2+)</name>
        <dbReference type="ChEBI" id="CHEBI:18420"/>
    </ligand>
</feature>
<dbReference type="Proteomes" id="UP000198346">
    <property type="component" value="Unassembled WGS sequence"/>
</dbReference>
<dbReference type="PRINTS" id="PR00113">
    <property type="entry name" value="ALKPHPHTASE"/>
</dbReference>
<keyword evidence="2" id="KW-0597">Phosphoprotein</keyword>
<evidence type="ECO:0000256" key="4">
    <source>
        <dbReference type="ARBA" id="ARBA00022801"/>
    </source>
</evidence>
<evidence type="ECO:0000256" key="10">
    <source>
        <dbReference type="SAM" id="SignalP"/>
    </source>
</evidence>
<evidence type="ECO:0000256" key="5">
    <source>
        <dbReference type="ARBA" id="ARBA00022833"/>
    </source>
</evidence>
<protein>
    <submittedName>
        <fullName evidence="11">Alkaline phosphatase</fullName>
    </submittedName>
</protein>
<name>A0A239PQS8_9PROT</name>
<dbReference type="PANTHER" id="PTHR11596:SF5">
    <property type="entry name" value="ALKALINE PHOSPHATASE"/>
    <property type="match status" value="1"/>
</dbReference>
<dbReference type="EMBL" id="FZQA01000002">
    <property type="protein sequence ID" value="SNT72403.1"/>
    <property type="molecule type" value="Genomic_DNA"/>
</dbReference>
<dbReference type="CDD" id="cd16012">
    <property type="entry name" value="ALP"/>
    <property type="match status" value="1"/>
</dbReference>
<feature type="binding site" evidence="8">
    <location>
        <position position="166"/>
    </location>
    <ligand>
        <name>Mg(2+)</name>
        <dbReference type="ChEBI" id="CHEBI:18420"/>
    </ligand>
</feature>
<feature type="binding site" evidence="8">
    <location>
        <position position="55"/>
    </location>
    <ligand>
        <name>Zn(2+)</name>
        <dbReference type="ChEBI" id="CHEBI:29105"/>
        <label>2</label>
    </ligand>
</feature>
<comment type="cofactor">
    <cofactor evidence="8">
        <name>Mg(2+)</name>
        <dbReference type="ChEBI" id="CHEBI:18420"/>
    </cofactor>
    <text evidence="8">Binds 1 Mg(2+) ion.</text>
</comment>
<accession>A0A239PQS8</accession>
<evidence type="ECO:0000256" key="1">
    <source>
        <dbReference type="ARBA" id="ARBA00005984"/>
    </source>
</evidence>
<evidence type="ECO:0000256" key="2">
    <source>
        <dbReference type="ARBA" id="ARBA00022553"/>
    </source>
</evidence>
<organism evidence="11 12">
    <name type="scientific">Amphiplicatus metriothermophilus</name>
    <dbReference type="NCBI Taxonomy" id="1519374"/>
    <lineage>
        <taxon>Bacteria</taxon>
        <taxon>Pseudomonadati</taxon>
        <taxon>Pseudomonadota</taxon>
        <taxon>Alphaproteobacteria</taxon>
        <taxon>Parvularculales</taxon>
        <taxon>Parvularculaceae</taxon>
        <taxon>Amphiplicatus</taxon>
    </lineage>
</organism>
<feature type="binding site" evidence="8">
    <location>
        <position position="371"/>
    </location>
    <ligand>
        <name>Zn(2+)</name>
        <dbReference type="ChEBI" id="CHEBI:29105"/>
        <label>2</label>
    </ligand>
</feature>
<feature type="binding site" evidence="8">
    <location>
        <position position="456"/>
    </location>
    <ligand>
        <name>Zn(2+)</name>
        <dbReference type="ChEBI" id="CHEBI:29105"/>
        <label>2</label>
    </ligand>
</feature>
<dbReference type="OrthoDB" id="9794455at2"/>
<evidence type="ECO:0000313" key="12">
    <source>
        <dbReference type="Proteomes" id="UP000198346"/>
    </source>
</evidence>
<evidence type="ECO:0000256" key="9">
    <source>
        <dbReference type="RuleBase" id="RU003946"/>
    </source>
</evidence>
<dbReference type="InterPro" id="IPR001952">
    <property type="entry name" value="Alkaline_phosphatase"/>
</dbReference>
<dbReference type="InterPro" id="IPR018299">
    <property type="entry name" value="Alkaline_phosphatase_AS"/>
</dbReference>
<feature type="binding site" evidence="8">
    <location>
        <position position="370"/>
    </location>
    <ligand>
        <name>Zn(2+)</name>
        <dbReference type="ChEBI" id="CHEBI:29105"/>
        <label>2</label>
    </ligand>
</feature>
<keyword evidence="6 8" id="KW-0460">Magnesium</keyword>
<dbReference type="PANTHER" id="PTHR11596">
    <property type="entry name" value="ALKALINE PHOSPHATASE"/>
    <property type="match status" value="1"/>
</dbReference>
<feature type="binding site" evidence="8">
    <location>
        <position position="329"/>
    </location>
    <ligand>
        <name>Zn(2+)</name>
        <dbReference type="ChEBI" id="CHEBI:29105"/>
        <label>2</label>
    </ligand>
</feature>
<evidence type="ECO:0000256" key="6">
    <source>
        <dbReference type="ARBA" id="ARBA00022842"/>
    </source>
</evidence>
<keyword evidence="4" id="KW-0378">Hydrolase</keyword>
<dbReference type="PROSITE" id="PS51257">
    <property type="entry name" value="PROKAR_LIPOPROTEIN"/>
    <property type="match status" value="1"/>
</dbReference>
<evidence type="ECO:0000256" key="8">
    <source>
        <dbReference type="PIRSR" id="PIRSR601952-2"/>
    </source>
</evidence>
<keyword evidence="12" id="KW-1185">Reference proteome</keyword>
<dbReference type="GO" id="GO:0004035">
    <property type="term" value="F:alkaline phosphatase activity"/>
    <property type="evidence" value="ECO:0007669"/>
    <property type="project" value="TreeGrafter"/>
</dbReference>
<gene>
    <name evidence="11" type="ORF">SAMN06297382_1445</name>
</gene>
<dbReference type="AlphaFoldDB" id="A0A239PQS8"/>
<evidence type="ECO:0000313" key="11">
    <source>
        <dbReference type="EMBL" id="SNT72403.1"/>
    </source>
</evidence>
<feature type="binding site" evidence="8">
    <location>
        <position position="324"/>
    </location>
    <ligand>
        <name>Mg(2+)</name>
        <dbReference type="ChEBI" id="CHEBI:18420"/>
    </ligand>
</feature>
<feature type="active site" description="Phosphoserine intermediate" evidence="7">
    <location>
        <position position="105"/>
    </location>
</feature>
<evidence type="ECO:0000256" key="3">
    <source>
        <dbReference type="ARBA" id="ARBA00022723"/>
    </source>
</evidence>
<feature type="chain" id="PRO_5012624918" evidence="10">
    <location>
        <begin position="26"/>
        <end position="495"/>
    </location>
</feature>
<dbReference type="InterPro" id="IPR017850">
    <property type="entry name" value="Alkaline_phosphatase_core_sf"/>
</dbReference>
<dbReference type="SMART" id="SM00098">
    <property type="entry name" value="alkPPc"/>
    <property type="match status" value="1"/>
</dbReference>
<feature type="signal peptide" evidence="10">
    <location>
        <begin position="1"/>
        <end position="25"/>
    </location>
</feature>
<dbReference type="PROSITE" id="PS00123">
    <property type="entry name" value="ALKALINE_PHOSPHATASE"/>
    <property type="match status" value="1"/>
</dbReference>
<dbReference type="Pfam" id="PF00245">
    <property type="entry name" value="Alk_phosphatase"/>
    <property type="match status" value="1"/>
</dbReference>
<comment type="similarity">
    <text evidence="1 9">Belongs to the alkaline phosphatase family.</text>
</comment>
<feature type="binding site" evidence="8">
    <location>
        <position position="168"/>
    </location>
    <ligand>
        <name>Mg(2+)</name>
        <dbReference type="ChEBI" id="CHEBI:18420"/>
    </ligand>
</feature>
<proteinExistence type="inferred from homology"/>
<evidence type="ECO:0000256" key="7">
    <source>
        <dbReference type="PIRSR" id="PIRSR601952-1"/>
    </source>
</evidence>
<feature type="binding site" evidence="8">
    <location>
        <position position="333"/>
    </location>
    <ligand>
        <name>Zn(2+)</name>
        <dbReference type="ChEBI" id="CHEBI:29105"/>
        <label>2</label>
    </ligand>
</feature>
<keyword evidence="3 8" id="KW-0479">Metal-binding</keyword>
<reference evidence="11 12" key="1">
    <citation type="submission" date="2017-07" db="EMBL/GenBank/DDBJ databases">
        <authorList>
            <person name="Sun Z.S."/>
            <person name="Albrecht U."/>
            <person name="Echele G."/>
            <person name="Lee C.C."/>
        </authorList>
    </citation>
    <scope>NUCLEOTIDE SEQUENCE [LARGE SCALE GENOMIC DNA]</scope>
    <source>
        <strain evidence="11 12">CGMCC 1.12710</strain>
    </source>
</reference>
<dbReference type="Gene3D" id="3.40.720.10">
    <property type="entry name" value="Alkaline Phosphatase, subunit A"/>
    <property type="match status" value="1"/>
</dbReference>
<comment type="cofactor">
    <cofactor evidence="8">
        <name>Zn(2+)</name>
        <dbReference type="ChEBI" id="CHEBI:29105"/>
    </cofactor>
    <text evidence="8">Binds 2 Zn(2+) ions.</text>
</comment>